<dbReference type="OrthoDB" id="5953030at2759"/>
<organism evidence="2 3">
    <name type="scientific">Portunus trituberculatus</name>
    <name type="common">Swimming crab</name>
    <name type="synonym">Neptunus trituberculatus</name>
    <dbReference type="NCBI Taxonomy" id="210409"/>
    <lineage>
        <taxon>Eukaryota</taxon>
        <taxon>Metazoa</taxon>
        <taxon>Ecdysozoa</taxon>
        <taxon>Arthropoda</taxon>
        <taxon>Crustacea</taxon>
        <taxon>Multicrustacea</taxon>
        <taxon>Malacostraca</taxon>
        <taxon>Eumalacostraca</taxon>
        <taxon>Eucarida</taxon>
        <taxon>Decapoda</taxon>
        <taxon>Pleocyemata</taxon>
        <taxon>Brachyura</taxon>
        <taxon>Eubrachyura</taxon>
        <taxon>Portunoidea</taxon>
        <taxon>Portunidae</taxon>
        <taxon>Portuninae</taxon>
        <taxon>Portunus</taxon>
    </lineage>
</organism>
<evidence type="ECO:0000313" key="2">
    <source>
        <dbReference type="EMBL" id="MPC90815.1"/>
    </source>
</evidence>
<evidence type="ECO:0000313" key="3">
    <source>
        <dbReference type="Proteomes" id="UP000324222"/>
    </source>
</evidence>
<protein>
    <submittedName>
        <fullName evidence="2">Uncharacterized protein</fullName>
    </submittedName>
</protein>
<keyword evidence="3" id="KW-1185">Reference proteome</keyword>
<proteinExistence type="predicted"/>
<feature type="compositionally biased region" description="Basic and acidic residues" evidence="1">
    <location>
        <begin position="40"/>
        <end position="50"/>
    </location>
</feature>
<dbReference type="Proteomes" id="UP000324222">
    <property type="component" value="Unassembled WGS sequence"/>
</dbReference>
<gene>
    <name evidence="2" type="ORF">E2C01_085817</name>
</gene>
<accession>A0A5B7J817</accession>
<dbReference type="EMBL" id="VSRR010085615">
    <property type="protein sequence ID" value="MPC90815.1"/>
    <property type="molecule type" value="Genomic_DNA"/>
</dbReference>
<dbReference type="AlphaFoldDB" id="A0A5B7J817"/>
<feature type="region of interest" description="Disordered" evidence="1">
    <location>
        <begin position="31"/>
        <end position="85"/>
    </location>
</feature>
<evidence type="ECO:0000256" key="1">
    <source>
        <dbReference type="SAM" id="MobiDB-lite"/>
    </source>
</evidence>
<comment type="caution">
    <text evidence="2">The sequence shown here is derived from an EMBL/GenBank/DDBJ whole genome shotgun (WGS) entry which is preliminary data.</text>
</comment>
<sequence length="85" mass="9992">MAAKLWQRIDDEGWDQYLVLRALHEENPHRQHARFPRSLQKLEEPPEPRYRSPLSITGMPVPYHLQNTDADGERAPIPLREIPES</sequence>
<name>A0A5B7J817_PORTR</name>
<reference evidence="2 3" key="1">
    <citation type="submission" date="2019-05" db="EMBL/GenBank/DDBJ databases">
        <title>Another draft genome of Portunus trituberculatus and its Hox gene families provides insights of decapod evolution.</title>
        <authorList>
            <person name="Jeong J.-H."/>
            <person name="Song I."/>
            <person name="Kim S."/>
            <person name="Choi T."/>
            <person name="Kim D."/>
            <person name="Ryu S."/>
            <person name="Kim W."/>
        </authorList>
    </citation>
    <scope>NUCLEOTIDE SEQUENCE [LARGE SCALE GENOMIC DNA]</scope>
    <source>
        <tissue evidence="2">Muscle</tissue>
    </source>
</reference>